<comment type="subcellular location">
    <subcellularLocation>
        <location evidence="1">Cell membrane</location>
        <topology evidence="1">Multi-pass membrane protein</topology>
    </subcellularLocation>
</comment>
<dbReference type="AlphaFoldDB" id="A0A6A0B4C6"/>
<dbReference type="SUPFAM" id="SSF103473">
    <property type="entry name" value="MFS general substrate transporter"/>
    <property type="match status" value="1"/>
</dbReference>
<feature type="transmembrane region" description="Helical" evidence="6">
    <location>
        <begin position="160"/>
        <end position="183"/>
    </location>
</feature>
<reference evidence="8 9" key="1">
    <citation type="submission" date="2020-02" db="EMBL/GenBank/DDBJ databases">
        <title>Draft genome sequence of Lactococcus sp. Hs20B0-1.</title>
        <authorList>
            <person name="Noda S."/>
            <person name="Yuki M."/>
            <person name="Ohkuma M."/>
        </authorList>
    </citation>
    <scope>NUCLEOTIDE SEQUENCE [LARGE SCALE GENOMIC DNA]</scope>
    <source>
        <strain evidence="8 9">Hs20B0-1</strain>
    </source>
</reference>
<feature type="domain" description="Major facilitator superfamily (MFS) profile" evidence="7">
    <location>
        <begin position="9"/>
        <end position="477"/>
    </location>
</feature>
<feature type="transmembrane region" description="Helical" evidence="6">
    <location>
        <begin position="388"/>
        <end position="411"/>
    </location>
</feature>
<feature type="transmembrane region" description="Helical" evidence="6">
    <location>
        <begin position="351"/>
        <end position="376"/>
    </location>
</feature>
<sequence>MTDKQIKLAARAFLLSNIMVGLEGTIVATALPTMMADLNGISLMSWVVTIYMLLMAITAPIWTKLSERFGFKKLFILGTLIFIASSLVEGLSQDMTMLILARLTMGIGAGAMQQLPFVIYGDMFEPVARRKAFGNAISAYSIASIIGPVIGGIIVESLGWRWVFFINIPIGFLMIAVIQRNYFQNFTKNTKKIDFSGATFLSITVIAFMIALQTLGNLTINYLFVGILLAITVIFGLLFYRAEKRAFDPIVPLDLFKNRSLMMKNALMFLQYGYFGFYSNYFPIWGQGVMGHKAITAGLILIPASVFLVVGTRLANPLIAKFGEKLTVSIGMIVMILAAASLVLLTHTNPVSLLFVIGAVLGLATGIVNGTTSVAIQETVPMQQMGAATALNALIRTMGTTLILSGLALALNQTFARSIKSNHHLTYGLINKISDSTKLSEIPSNLVHALRGTVFSGLHTLSLIGLLLLVLALIVNQLDPWQKAND</sequence>
<evidence type="ECO:0000256" key="6">
    <source>
        <dbReference type="SAM" id="Phobius"/>
    </source>
</evidence>
<evidence type="ECO:0000256" key="5">
    <source>
        <dbReference type="ARBA" id="ARBA00023136"/>
    </source>
</evidence>
<feature type="transmembrane region" description="Helical" evidence="6">
    <location>
        <begin position="326"/>
        <end position="345"/>
    </location>
</feature>
<evidence type="ECO:0000313" key="9">
    <source>
        <dbReference type="Proteomes" id="UP000475928"/>
    </source>
</evidence>
<dbReference type="InterPro" id="IPR036259">
    <property type="entry name" value="MFS_trans_sf"/>
</dbReference>
<keyword evidence="5 6" id="KW-0472">Membrane</keyword>
<dbReference type="GO" id="GO:0022857">
    <property type="term" value="F:transmembrane transporter activity"/>
    <property type="evidence" value="ECO:0007669"/>
    <property type="project" value="InterPro"/>
</dbReference>
<evidence type="ECO:0000256" key="4">
    <source>
        <dbReference type="ARBA" id="ARBA00022989"/>
    </source>
</evidence>
<gene>
    <name evidence="8" type="primary">ycdH</name>
    <name evidence="8" type="ORF">Hs20B_06070</name>
</gene>
<dbReference type="Gene3D" id="1.20.1720.10">
    <property type="entry name" value="Multidrug resistance protein D"/>
    <property type="match status" value="1"/>
</dbReference>
<evidence type="ECO:0000259" key="7">
    <source>
        <dbReference type="PROSITE" id="PS50850"/>
    </source>
</evidence>
<feature type="transmembrane region" description="Helical" evidence="6">
    <location>
        <begin position="261"/>
        <end position="282"/>
    </location>
</feature>
<dbReference type="PROSITE" id="PS50850">
    <property type="entry name" value="MFS"/>
    <property type="match status" value="1"/>
</dbReference>
<feature type="transmembrane region" description="Helical" evidence="6">
    <location>
        <begin position="195"/>
        <end position="216"/>
    </location>
</feature>
<feature type="transmembrane region" description="Helical" evidence="6">
    <location>
        <begin position="294"/>
        <end position="314"/>
    </location>
</feature>
<dbReference type="EMBL" id="BLLH01000002">
    <property type="protein sequence ID" value="GFH40209.1"/>
    <property type="molecule type" value="Genomic_DNA"/>
</dbReference>
<dbReference type="InterPro" id="IPR020846">
    <property type="entry name" value="MFS_dom"/>
</dbReference>
<dbReference type="Proteomes" id="UP000475928">
    <property type="component" value="Unassembled WGS sequence"/>
</dbReference>
<dbReference type="Gene3D" id="1.20.1250.20">
    <property type="entry name" value="MFS general substrate transporter like domains"/>
    <property type="match status" value="1"/>
</dbReference>
<evidence type="ECO:0000256" key="3">
    <source>
        <dbReference type="ARBA" id="ARBA00022692"/>
    </source>
</evidence>
<feature type="transmembrane region" description="Helical" evidence="6">
    <location>
        <begin position="98"/>
        <end position="120"/>
    </location>
</feature>
<evidence type="ECO:0000256" key="2">
    <source>
        <dbReference type="ARBA" id="ARBA00022448"/>
    </source>
</evidence>
<feature type="transmembrane region" description="Helical" evidence="6">
    <location>
        <begin position="132"/>
        <end position="154"/>
    </location>
</feature>
<dbReference type="InterPro" id="IPR011701">
    <property type="entry name" value="MFS"/>
</dbReference>
<dbReference type="Pfam" id="PF07690">
    <property type="entry name" value="MFS_1"/>
    <property type="match status" value="1"/>
</dbReference>
<dbReference type="PRINTS" id="PR01036">
    <property type="entry name" value="TCRTETB"/>
</dbReference>
<feature type="transmembrane region" description="Helical" evidence="6">
    <location>
        <begin position="222"/>
        <end position="240"/>
    </location>
</feature>
<dbReference type="GO" id="GO:0005886">
    <property type="term" value="C:plasma membrane"/>
    <property type="evidence" value="ECO:0007669"/>
    <property type="project" value="UniProtKB-SubCell"/>
</dbReference>
<keyword evidence="3 6" id="KW-0812">Transmembrane</keyword>
<dbReference type="RefSeq" id="WP_228407455.1">
    <property type="nucleotide sequence ID" value="NZ_BLLH01000002.1"/>
</dbReference>
<proteinExistence type="predicted"/>
<comment type="caution">
    <text evidence="8">The sequence shown here is derived from an EMBL/GenBank/DDBJ whole genome shotgun (WGS) entry which is preliminary data.</text>
</comment>
<organism evidence="8 9">
    <name type="scientific">Pseudolactococcus insecticola</name>
    <dbReference type="NCBI Taxonomy" id="2709158"/>
    <lineage>
        <taxon>Bacteria</taxon>
        <taxon>Bacillati</taxon>
        <taxon>Bacillota</taxon>
        <taxon>Bacilli</taxon>
        <taxon>Lactobacillales</taxon>
        <taxon>Streptococcaceae</taxon>
        <taxon>Pseudolactococcus</taxon>
    </lineage>
</organism>
<keyword evidence="9" id="KW-1185">Reference proteome</keyword>
<keyword evidence="4 6" id="KW-1133">Transmembrane helix</keyword>
<feature type="transmembrane region" description="Helical" evidence="6">
    <location>
        <begin position="74"/>
        <end position="92"/>
    </location>
</feature>
<protein>
    <submittedName>
        <fullName evidence="8">MFS transporter</fullName>
    </submittedName>
</protein>
<evidence type="ECO:0000256" key="1">
    <source>
        <dbReference type="ARBA" id="ARBA00004651"/>
    </source>
</evidence>
<feature type="transmembrane region" description="Helical" evidence="6">
    <location>
        <begin position="454"/>
        <end position="475"/>
    </location>
</feature>
<dbReference type="PANTHER" id="PTHR23501:SF191">
    <property type="entry name" value="VACUOLAR BASIC AMINO ACID TRANSPORTER 4"/>
    <property type="match status" value="1"/>
</dbReference>
<evidence type="ECO:0000313" key="8">
    <source>
        <dbReference type="EMBL" id="GFH40209.1"/>
    </source>
</evidence>
<feature type="transmembrane region" description="Helical" evidence="6">
    <location>
        <begin position="43"/>
        <end position="62"/>
    </location>
</feature>
<keyword evidence="2" id="KW-0813">Transport</keyword>
<accession>A0A6A0B4C6</accession>
<name>A0A6A0B4C6_9LACT</name>
<feature type="transmembrane region" description="Helical" evidence="6">
    <location>
        <begin position="12"/>
        <end position="31"/>
    </location>
</feature>
<dbReference type="PANTHER" id="PTHR23501">
    <property type="entry name" value="MAJOR FACILITATOR SUPERFAMILY"/>
    <property type="match status" value="1"/>
</dbReference>